<dbReference type="GO" id="GO:0004413">
    <property type="term" value="F:homoserine kinase activity"/>
    <property type="evidence" value="ECO:0007669"/>
    <property type="project" value="TreeGrafter"/>
</dbReference>
<dbReference type="Pfam" id="PF01636">
    <property type="entry name" value="APH"/>
    <property type="match status" value="1"/>
</dbReference>
<reference evidence="3" key="2">
    <citation type="journal article" date="2014" name="ISME J.">
        <title>Microbial stratification in low pH oxic and suboxic macroscopic growths along an acid mine drainage.</title>
        <authorList>
            <person name="Mendez-Garcia C."/>
            <person name="Mesa V."/>
            <person name="Sprenger R.R."/>
            <person name="Richter M."/>
            <person name="Diez M.S."/>
            <person name="Solano J."/>
            <person name="Bargiela R."/>
            <person name="Golyshina O.V."/>
            <person name="Manteca A."/>
            <person name="Ramos J.L."/>
            <person name="Gallego J.R."/>
            <person name="Llorente I."/>
            <person name="Martins Dos Santos V.A."/>
            <person name="Jensen O.N."/>
            <person name="Pelaez A.I."/>
            <person name="Sanchez J."/>
            <person name="Ferrer M."/>
        </authorList>
    </citation>
    <scope>NUCLEOTIDE SEQUENCE</scope>
</reference>
<feature type="domain" description="Aminoglycoside phosphotransferase" evidence="2">
    <location>
        <begin position="4"/>
        <end position="193"/>
    </location>
</feature>
<keyword evidence="3" id="KW-0808">Transferase</keyword>
<organism evidence="3">
    <name type="scientific">mine drainage metagenome</name>
    <dbReference type="NCBI Taxonomy" id="410659"/>
    <lineage>
        <taxon>unclassified sequences</taxon>
        <taxon>metagenomes</taxon>
        <taxon>ecological metagenomes</taxon>
    </lineage>
</organism>
<dbReference type="PANTHER" id="PTHR21064">
    <property type="entry name" value="AMINOGLYCOSIDE PHOSPHOTRANSFERASE DOMAIN-CONTAINING PROTEIN-RELATED"/>
    <property type="match status" value="1"/>
</dbReference>
<dbReference type="InterPro" id="IPR011009">
    <property type="entry name" value="Kinase-like_dom_sf"/>
</dbReference>
<dbReference type="PANTHER" id="PTHR21064:SF6">
    <property type="entry name" value="AMINOGLYCOSIDE PHOSPHOTRANSFERASE DOMAIN-CONTAINING PROTEIN"/>
    <property type="match status" value="1"/>
</dbReference>
<feature type="non-terminal residue" evidence="3">
    <location>
        <position position="1"/>
    </location>
</feature>
<proteinExistence type="inferred from homology"/>
<gene>
    <name evidence="3" type="ORF">B1A_03514</name>
</gene>
<dbReference type="GO" id="GO:0009088">
    <property type="term" value="P:threonine biosynthetic process"/>
    <property type="evidence" value="ECO:0007669"/>
    <property type="project" value="TreeGrafter"/>
</dbReference>
<sequence length="195" mass="22369">HRLGYHSRAEILSELIWLEALRTDEGIKTPEVISSRQGKKVVSIESSGEQRFCVMFDFVEGKELAQANAAEGYVILGELAARMHRHAKSWKIPSSFNRFSWDLGTSFGDGARWGRYKDGIDVDQELTELFERVELTIRRRLLTYGQDPSRFGLIHADMRLSNLLWDDFGEVCVIDFDDSGFGWFFYDLASALSLY</sequence>
<name>T1D0Q4_9ZZZZ</name>
<comment type="similarity">
    <text evidence="1">Belongs to the pseudomonas-type ThrB family.</text>
</comment>
<comment type="caution">
    <text evidence="3">The sequence shown here is derived from an EMBL/GenBank/DDBJ whole genome shotgun (WGS) entry which is preliminary data.</text>
</comment>
<accession>T1D0Q4</accession>
<evidence type="ECO:0000256" key="1">
    <source>
        <dbReference type="ARBA" id="ARBA00038240"/>
    </source>
</evidence>
<evidence type="ECO:0000259" key="2">
    <source>
        <dbReference type="Pfam" id="PF01636"/>
    </source>
</evidence>
<dbReference type="Gene3D" id="3.90.1200.10">
    <property type="match status" value="1"/>
</dbReference>
<protein>
    <submittedName>
        <fullName evidence="3">Aminoglycoside phosphotransferase</fullName>
    </submittedName>
</protein>
<reference evidence="3" key="1">
    <citation type="submission" date="2013-08" db="EMBL/GenBank/DDBJ databases">
        <authorList>
            <person name="Mendez C."/>
            <person name="Richter M."/>
            <person name="Ferrer M."/>
            <person name="Sanchez J."/>
        </authorList>
    </citation>
    <scope>NUCLEOTIDE SEQUENCE</scope>
</reference>
<dbReference type="AlphaFoldDB" id="T1D0Q4"/>
<dbReference type="EMBL" id="AUZX01002585">
    <property type="protein sequence ID" value="EQD76010.1"/>
    <property type="molecule type" value="Genomic_DNA"/>
</dbReference>
<dbReference type="InterPro" id="IPR050249">
    <property type="entry name" value="Pseudomonas-type_ThrB"/>
</dbReference>
<dbReference type="InterPro" id="IPR002575">
    <property type="entry name" value="Aminoglycoside_PTrfase"/>
</dbReference>
<dbReference type="SUPFAM" id="SSF56112">
    <property type="entry name" value="Protein kinase-like (PK-like)"/>
    <property type="match status" value="1"/>
</dbReference>
<evidence type="ECO:0000313" key="3">
    <source>
        <dbReference type="EMBL" id="EQD76010.1"/>
    </source>
</evidence>